<accession>A0A9K3CQA1</accession>
<feature type="region of interest" description="Disordered" evidence="1">
    <location>
        <begin position="469"/>
        <end position="499"/>
    </location>
</feature>
<proteinExistence type="predicted"/>
<dbReference type="Proteomes" id="UP000265618">
    <property type="component" value="Unassembled WGS sequence"/>
</dbReference>
<protein>
    <submittedName>
        <fullName evidence="2">Uncharacterized protein</fullName>
    </submittedName>
</protein>
<feature type="region of interest" description="Disordered" evidence="1">
    <location>
        <begin position="59"/>
        <end position="188"/>
    </location>
</feature>
<feature type="region of interest" description="Disordered" evidence="1">
    <location>
        <begin position="335"/>
        <end position="418"/>
    </location>
</feature>
<feature type="region of interest" description="Disordered" evidence="1">
    <location>
        <begin position="14"/>
        <end position="39"/>
    </location>
</feature>
<feature type="region of interest" description="Disordered" evidence="1">
    <location>
        <begin position="710"/>
        <end position="734"/>
    </location>
</feature>
<feature type="compositionally biased region" description="Low complexity" evidence="1">
    <location>
        <begin position="525"/>
        <end position="540"/>
    </location>
</feature>
<feature type="compositionally biased region" description="Basic and acidic residues" evidence="1">
    <location>
        <begin position="773"/>
        <end position="787"/>
    </location>
</feature>
<feature type="compositionally biased region" description="Polar residues" evidence="1">
    <location>
        <begin position="14"/>
        <end position="32"/>
    </location>
</feature>
<feature type="compositionally biased region" description="Polar residues" evidence="1">
    <location>
        <begin position="380"/>
        <end position="390"/>
    </location>
</feature>
<reference evidence="2 3" key="1">
    <citation type="journal article" date="2018" name="PLoS ONE">
        <title>The draft genome of Kipferlia bialata reveals reductive genome evolution in fornicate parasites.</title>
        <authorList>
            <person name="Tanifuji G."/>
            <person name="Takabayashi S."/>
            <person name="Kume K."/>
            <person name="Takagi M."/>
            <person name="Nakayama T."/>
            <person name="Kamikawa R."/>
            <person name="Inagaki Y."/>
            <person name="Hashimoto T."/>
        </authorList>
    </citation>
    <scope>NUCLEOTIDE SEQUENCE [LARGE SCALE GENOMIC DNA]</scope>
    <source>
        <strain evidence="2">NY0173</strain>
    </source>
</reference>
<evidence type="ECO:0000313" key="3">
    <source>
        <dbReference type="Proteomes" id="UP000265618"/>
    </source>
</evidence>
<comment type="caution">
    <text evidence="2">The sequence shown here is derived from an EMBL/GenBank/DDBJ whole genome shotgun (WGS) entry which is preliminary data.</text>
</comment>
<gene>
    <name evidence="2" type="ORF">KIPB_001150</name>
</gene>
<feature type="compositionally biased region" description="Low complexity" evidence="1">
    <location>
        <begin position="561"/>
        <end position="576"/>
    </location>
</feature>
<feature type="region of interest" description="Disordered" evidence="1">
    <location>
        <begin position="769"/>
        <end position="1026"/>
    </location>
</feature>
<feature type="compositionally biased region" description="Basic and acidic residues" evidence="1">
    <location>
        <begin position="171"/>
        <end position="187"/>
    </location>
</feature>
<feature type="compositionally biased region" description="Polar residues" evidence="1">
    <location>
        <begin position="970"/>
        <end position="981"/>
    </location>
</feature>
<feature type="compositionally biased region" description="Basic and acidic residues" evidence="1">
    <location>
        <begin position="473"/>
        <end position="499"/>
    </location>
</feature>
<feature type="compositionally biased region" description="Basic and acidic residues" evidence="1">
    <location>
        <begin position="600"/>
        <end position="631"/>
    </location>
</feature>
<feature type="compositionally biased region" description="Low complexity" evidence="1">
    <location>
        <begin position="59"/>
        <end position="70"/>
    </location>
</feature>
<dbReference type="EMBL" id="BDIP01000154">
    <property type="protein sequence ID" value="GIQ80363.1"/>
    <property type="molecule type" value="Genomic_DNA"/>
</dbReference>
<dbReference type="AlphaFoldDB" id="A0A9K3CQA1"/>
<evidence type="ECO:0000313" key="2">
    <source>
        <dbReference type="EMBL" id="GIQ80363.1"/>
    </source>
</evidence>
<keyword evidence="3" id="KW-1185">Reference proteome</keyword>
<feature type="region of interest" description="Disordered" evidence="1">
    <location>
        <begin position="236"/>
        <end position="262"/>
    </location>
</feature>
<sequence>MPVPLSFVQRLTSMGQASGMRSSRLSTSQTYQTPPAPLAAGTTASLVRTLLAGPTYSSLSVPVGESSSLPRASQSPETATATPARQPFHRPGERPQEPEEIEAEARGSRRVAEGQRGGRTPTHSTPGRERERVVPSRIGSNPPSRGGRSGRVGRGAPASREAIGTRGKQPSAEKAEKGQGEGVDVPRKRVPSAAAIEAASRRYTDLVIHERLSQIHLGYGASVRMVGQDSLTSEPALILTRPPGGWRERDRQREREGGVGRVRQSVERDIRGLLAGLVSSPADISLGLSVLVKMVPREIPEERGRRGEGREREREMRVTKADMAEAVAAEIALGAPLPRCKPSSRPQISTTKPKRVRERERQIEERRQREREEAERNRHTQSMKVKSVSSRLLRETVSTKAKRGSDREYGPDHGTLDHITLNDTAQIHRTGADELTEKQKERLQQKRLRQQLVIDREKAEGPEMTVYTGEEADTAHKEKRERERERERESPKAKWTKERMATLSRVRELPVQKEPLGDDYTFRPNLSLTSNTTNRLLHTRSGSVEPGRSPRLSDTHGSVDSSVQRLLRPRSSSVSRALERATESPTVKNRRMEAILCQARQREDRVDTANREREREREREIQRSLEGKTVEAENPAAPAVSTLSGAQVKRHSQRLTLSPAKARQTPEEEEDGAWQKEKKDLQSAVWSLASLGRGQPSDVLERLAKAKLARTHGDPSNITTAKTHAKPNTSYSTRSPILMRLHGAMSPTTKQSSMLQFSDADLSLREGSCTPTLERDSLPAFSDRGDGYEDEDEDERERAVRRAAVSRLKERYTLSDDSAPAESERETEGEREAEGDRDMVVSDLGPSLIEREREGYATHHKKKETTYSSLHEISMTNFLESSVDEEELERERERERESQVKGGRRVVSRGSRGTTKGSRVREEQETESDPFLQFSRPRQMSTAPSPAAAMRMTGHRAQAKPERKSRKQPSRSTFGASSPEVSTEEAKSQSKKERERERDRQRGESLGIDVLRNQSHPKGTCASPRL</sequence>
<organism evidence="2 3">
    <name type="scientific">Kipferlia bialata</name>
    <dbReference type="NCBI Taxonomy" id="797122"/>
    <lineage>
        <taxon>Eukaryota</taxon>
        <taxon>Metamonada</taxon>
        <taxon>Carpediemonas-like organisms</taxon>
        <taxon>Kipferlia</taxon>
    </lineage>
</organism>
<feature type="compositionally biased region" description="Basic and acidic residues" evidence="1">
    <location>
        <begin position="403"/>
        <end position="416"/>
    </location>
</feature>
<feature type="compositionally biased region" description="Basic and acidic residues" evidence="1">
    <location>
        <begin position="984"/>
        <end position="1003"/>
    </location>
</feature>
<feature type="compositionally biased region" description="Basic residues" evidence="1">
    <location>
        <begin position="953"/>
        <end position="969"/>
    </location>
</feature>
<feature type="compositionally biased region" description="Polar residues" evidence="1">
    <location>
        <begin position="714"/>
        <end position="734"/>
    </location>
</feature>
<feature type="compositionally biased region" description="Polar residues" evidence="1">
    <location>
        <begin position="866"/>
        <end position="880"/>
    </location>
</feature>
<feature type="region of interest" description="Disordered" evidence="1">
    <location>
        <begin position="522"/>
        <end position="676"/>
    </location>
</feature>
<feature type="compositionally biased region" description="Low complexity" evidence="1">
    <location>
        <begin position="135"/>
        <end position="146"/>
    </location>
</feature>
<feature type="compositionally biased region" description="Basic and acidic residues" evidence="1">
    <location>
        <begin position="889"/>
        <end position="899"/>
    </location>
</feature>
<feature type="compositionally biased region" description="Polar residues" evidence="1">
    <location>
        <begin position="71"/>
        <end position="83"/>
    </location>
</feature>
<name>A0A9K3CQA1_9EUKA</name>
<feature type="compositionally biased region" description="Basic and acidic residues" evidence="1">
    <location>
        <begin position="90"/>
        <end position="113"/>
    </location>
</feature>
<feature type="compositionally biased region" description="Basic and acidic residues" evidence="1">
    <location>
        <begin position="822"/>
        <end position="840"/>
    </location>
</feature>
<feature type="compositionally biased region" description="Basic and acidic residues" evidence="1">
    <location>
        <begin position="357"/>
        <end position="378"/>
    </location>
</feature>
<evidence type="ECO:0000256" key="1">
    <source>
        <dbReference type="SAM" id="MobiDB-lite"/>
    </source>
</evidence>
<feature type="compositionally biased region" description="Basic and acidic residues" evidence="1">
    <location>
        <begin position="246"/>
        <end position="262"/>
    </location>
</feature>